<accession>A0A8S3WXS0</accession>
<comment type="caution">
    <text evidence="1">The sequence shown here is derived from an EMBL/GenBank/DDBJ whole genome shotgun (WGS) entry which is preliminary data.</text>
</comment>
<evidence type="ECO:0000313" key="2">
    <source>
        <dbReference type="Proteomes" id="UP000691718"/>
    </source>
</evidence>
<protein>
    <submittedName>
        <fullName evidence="1">(apollo) hypothetical protein</fullName>
    </submittedName>
</protein>
<dbReference type="AlphaFoldDB" id="A0A8S3WXS0"/>
<name>A0A8S3WXS0_PARAO</name>
<gene>
    <name evidence="1" type="ORF">PAPOLLO_LOCUS10974</name>
</gene>
<dbReference type="Pfam" id="PF14924">
    <property type="entry name" value="MAP10_N"/>
    <property type="match status" value="1"/>
</dbReference>
<reference evidence="1" key="1">
    <citation type="submission" date="2021-04" db="EMBL/GenBank/DDBJ databases">
        <authorList>
            <person name="Tunstrom K."/>
        </authorList>
    </citation>
    <scope>NUCLEOTIDE SEQUENCE</scope>
</reference>
<proteinExistence type="predicted"/>
<dbReference type="OrthoDB" id="7682862at2759"/>
<keyword evidence="2" id="KW-1185">Reference proteome</keyword>
<sequence>MAKQDDSLFLLEVLIDKIAFIKSPCFTDKDFRTCVNIECLSVEPFEICDDDPGSSATKSGGPFSKTFNIGKSCLFSLKEADIAKAMSKFPIKITVYKSLPCGCLPTKIVMGEATIDMTKEFVQARNKFIEDPSGVSYQALKDAFRIVGPDGAETGEIIMFLRISCFGKLIVTKFQGAGVSTKLETDRTAAPIDRSCHPQRDYQTVQDPCVCGATRYLVDASGTGKSIQPSCTASNVGGFGICPPARDPFNSMPCQESDDPCYCSGPKPTVKQNMICRNMDQYCLHVPKGRSKQFEEIGTNLGGNELKIKVPATSSIIKKISQTHCAMQSPYLKGTDDTSCLPPCGKNQISLAMPSEAICCNGAQLANTQFTCTTEGCIQASKHGQQTALARGDNKYQEIPNKDSFVLKVAKTAIEGEKKCKLEFELVTPKDCCPPGNKIIFQMPSDSCGTGHKQRAHFNYTTDGVGDIARDDPGQLSHTTSENYHGVVYDFPKQVIKLRIGKTIEMPGRKSKLEYQFVTPVVSHKKTVPVTDNRTAQYTSSCQGYSSEIKNLIPGTLLSLPRNEDNVEVNKNNITSDDIEPLILDLYKTDERFKAESETTSNYESSQCLTDSSNIDFSNELTKPITLTADLFSTSSVCTVSTIRSKRRSVSFSRTIDYFWSQTLKSSTNCLDTLSSEDDSRVFGNNETTVYMTLFGDRCNLQCSGTQATGSVNKCIQINRSKIFSPNYRASTNKYSPTKKLLCRDNVAKVGANGDRRCKLELELVTPKGPERKPLTRIDTRETQCDPDPEPCCCTKLNKKRN</sequence>
<organism evidence="1 2">
    <name type="scientific">Parnassius apollo</name>
    <name type="common">Apollo butterfly</name>
    <name type="synonym">Papilio apollo</name>
    <dbReference type="NCBI Taxonomy" id="110799"/>
    <lineage>
        <taxon>Eukaryota</taxon>
        <taxon>Metazoa</taxon>
        <taxon>Ecdysozoa</taxon>
        <taxon>Arthropoda</taxon>
        <taxon>Hexapoda</taxon>
        <taxon>Insecta</taxon>
        <taxon>Pterygota</taxon>
        <taxon>Neoptera</taxon>
        <taxon>Endopterygota</taxon>
        <taxon>Lepidoptera</taxon>
        <taxon>Glossata</taxon>
        <taxon>Ditrysia</taxon>
        <taxon>Papilionoidea</taxon>
        <taxon>Papilionidae</taxon>
        <taxon>Parnassiinae</taxon>
        <taxon>Parnassini</taxon>
        <taxon>Parnassius</taxon>
        <taxon>Parnassius</taxon>
    </lineage>
</organism>
<dbReference type="EMBL" id="CAJQZP010000774">
    <property type="protein sequence ID" value="CAG4984935.1"/>
    <property type="molecule type" value="Genomic_DNA"/>
</dbReference>
<evidence type="ECO:0000313" key="1">
    <source>
        <dbReference type="EMBL" id="CAG4984935.1"/>
    </source>
</evidence>
<dbReference type="Proteomes" id="UP000691718">
    <property type="component" value="Unassembled WGS sequence"/>
</dbReference>